<dbReference type="Proteomes" id="UP001140949">
    <property type="component" value="Unassembled WGS sequence"/>
</dbReference>
<dbReference type="CDD" id="cd11660">
    <property type="entry name" value="SANT_TRF"/>
    <property type="match status" value="1"/>
</dbReference>
<dbReference type="EMBL" id="JANAVB010020599">
    <property type="protein sequence ID" value="KAJ6826841.1"/>
    <property type="molecule type" value="Genomic_DNA"/>
</dbReference>
<organism evidence="2 3">
    <name type="scientific">Iris pallida</name>
    <name type="common">Sweet iris</name>
    <dbReference type="NCBI Taxonomy" id="29817"/>
    <lineage>
        <taxon>Eukaryota</taxon>
        <taxon>Viridiplantae</taxon>
        <taxon>Streptophyta</taxon>
        <taxon>Embryophyta</taxon>
        <taxon>Tracheophyta</taxon>
        <taxon>Spermatophyta</taxon>
        <taxon>Magnoliopsida</taxon>
        <taxon>Liliopsida</taxon>
        <taxon>Asparagales</taxon>
        <taxon>Iridaceae</taxon>
        <taxon>Iridoideae</taxon>
        <taxon>Irideae</taxon>
        <taxon>Iris</taxon>
    </lineage>
</organism>
<dbReference type="InterPro" id="IPR009057">
    <property type="entry name" value="Homeodomain-like_sf"/>
</dbReference>
<reference evidence="2" key="1">
    <citation type="journal article" date="2023" name="GigaByte">
        <title>Genome assembly of the bearded iris, Iris pallida Lam.</title>
        <authorList>
            <person name="Bruccoleri R.E."/>
            <person name="Oakeley E.J."/>
            <person name="Faust A.M.E."/>
            <person name="Altorfer M."/>
            <person name="Dessus-Babus S."/>
            <person name="Burckhardt D."/>
            <person name="Oertli M."/>
            <person name="Naumann U."/>
            <person name="Petersen F."/>
            <person name="Wong J."/>
        </authorList>
    </citation>
    <scope>NUCLEOTIDE SEQUENCE</scope>
    <source>
        <strain evidence="2">GSM-AAB239-AS_SAM_17_03QT</strain>
    </source>
</reference>
<comment type="caution">
    <text evidence="2">The sequence shown here is derived from an EMBL/GenBank/DDBJ whole genome shotgun (WGS) entry which is preliminary data.</text>
</comment>
<reference evidence="2" key="2">
    <citation type="submission" date="2023-04" db="EMBL/GenBank/DDBJ databases">
        <authorList>
            <person name="Bruccoleri R.E."/>
            <person name="Oakeley E.J."/>
            <person name="Faust A.-M."/>
            <person name="Dessus-Babus S."/>
            <person name="Altorfer M."/>
            <person name="Burckhardt D."/>
            <person name="Oertli M."/>
            <person name="Naumann U."/>
            <person name="Petersen F."/>
            <person name="Wong J."/>
        </authorList>
    </citation>
    <scope>NUCLEOTIDE SEQUENCE</scope>
    <source>
        <strain evidence="2">GSM-AAB239-AS_SAM_17_03QT</strain>
        <tissue evidence="2">Leaf</tissue>
    </source>
</reference>
<feature type="region of interest" description="Disordered" evidence="1">
    <location>
        <begin position="72"/>
        <end position="149"/>
    </location>
</feature>
<proteinExistence type="predicted"/>
<evidence type="ECO:0000256" key="1">
    <source>
        <dbReference type="SAM" id="MobiDB-lite"/>
    </source>
</evidence>
<dbReference type="AlphaFoldDB" id="A0AAX6GF35"/>
<gene>
    <name evidence="2" type="ORF">M6B38_369385</name>
</gene>
<evidence type="ECO:0008006" key="4">
    <source>
        <dbReference type="Google" id="ProtNLM"/>
    </source>
</evidence>
<evidence type="ECO:0000313" key="3">
    <source>
        <dbReference type="Proteomes" id="UP001140949"/>
    </source>
</evidence>
<sequence>MRSCECCSKTCHLQCTDYGQKYTQEKWRCSACNRLNNFEESVEDHAQASKRARKSERIYESEMGSMKVLSNMNFDEGSSKKGTASAADSSVTKSEVPIQMGNSNEDSGSRPPMITFCRRVKRAHGESEKTAEKNSKTKDNQCSSATEGSHLIEASTSAAASLKKAKMVNIKRDSMSESAPAGGSGETKIAIDECEELASRACDPNICNSLPSQPALDVLDSGDPSDKFMAAPATDIIKCSRVIQDSERENLANIGTIARGEFGCKVSILDPEKTILPYDAPEERDQKCELDFSVAPPASTCVSNVESSRPIDVVESQSSSDQSCAAIALAEEKDEKGKELAWLENLDKVLQNKKKERDTCTSTKRVTYKFLQKSGGNHGQASSGNTLPLISTKSWGQSSCDKGKVALTKLGDPGFRQQNEEASNRSFCTDSLGQCLRLNHGSRADAFKDFHSMLSSSTLGVKDSIPTLNRHLPWHAQEDNSSSQRREQNFESVMNGSRMLNEREISFLDKFRRYSNEWSEDELDFLWIGVRRHGIGNWNGMLRDPRLHFVESRTAEDLATQWDIEQRKLLHETFVQPLNLSSVYHSSHAMDDDSLARQAATNQFSSGNVWPHAGSEFPILTSETRISLGDSYPRTRNFFHSWGAGRVNTLAGESSSTSTFLGNFSLGPVYPRAGIRHQKPIRTQSTRYDWEASTSQQKPNEIFTHEDTSALPHWLKDALNEAPRPRESPSPVISARPHSASLLNNDQRLNSPFAYNCEPAVPLKDSRGRGILKRKSAGSGKRSGGGLRIIEASSSLNDPWDAGVLPPLGKASDKSTLDSVAPEENSVPNLNKKYSGSVGPSELVVIDSDASSEETISDDQNSRPS</sequence>
<protein>
    <recommendedName>
        <fullName evidence="4">Myb-like domain-containing protein</fullName>
    </recommendedName>
</protein>
<keyword evidence="3" id="KW-1185">Reference proteome</keyword>
<evidence type="ECO:0000313" key="2">
    <source>
        <dbReference type="EMBL" id="KAJ6826841.1"/>
    </source>
</evidence>
<feature type="compositionally biased region" description="Polar residues" evidence="1">
    <location>
        <begin position="80"/>
        <end position="93"/>
    </location>
</feature>
<name>A0AAX6GF35_IRIPA</name>
<accession>A0AAX6GF35</accession>
<dbReference type="SUPFAM" id="SSF46689">
    <property type="entry name" value="Homeodomain-like"/>
    <property type="match status" value="1"/>
</dbReference>
<dbReference type="Gene3D" id="1.10.10.60">
    <property type="entry name" value="Homeodomain-like"/>
    <property type="match status" value="1"/>
</dbReference>
<feature type="compositionally biased region" description="Basic and acidic residues" evidence="1">
    <location>
        <begin position="123"/>
        <end position="139"/>
    </location>
</feature>
<feature type="region of interest" description="Disordered" evidence="1">
    <location>
        <begin position="798"/>
        <end position="865"/>
    </location>
</feature>